<gene>
    <name evidence="2" type="ORF">HMPREF9473_01919</name>
</gene>
<dbReference type="Gene3D" id="1.10.260.40">
    <property type="entry name" value="lambda repressor-like DNA-binding domains"/>
    <property type="match status" value="1"/>
</dbReference>
<proteinExistence type="predicted"/>
<protein>
    <recommendedName>
        <fullName evidence="1">HTH cro/C1-type domain-containing protein</fullName>
    </recommendedName>
</protein>
<dbReference type="HOGENOM" id="CLU_066192_31_1_9"/>
<dbReference type="SUPFAM" id="SSF47413">
    <property type="entry name" value="lambda repressor-like DNA-binding domains"/>
    <property type="match status" value="1"/>
</dbReference>
<dbReference type="PATRIC" id="fig|742737.3.peg.1944"/>
<reference evidence="2 3" key="1">
    <citation type="submission" date="2011-08" db="EMBL/GenBank/DDBJ databases">
        <title>The Genome Sequence of Clostridium hathewayi WAL-18680.</title>
        <authorList>
            <consortium name="The Broad Institute Genome Sequencing Platform"/>
            <person name="Earl A."/>
            <person name="Ward D."/>
            <person name="Feldgarden M."/>
            <person name="Gevers D."/>
            <person name="Finegold S.M."/>
            <person name="Summanen P.H."/>
            <person name="Molitoris D.R."/>
            <person name="Song M."/>
            <person name="Daigneault M."/>
            <person name="Allen-Vercoe E."/>
            <person name="Young S.K."/>
            <person name="Zeng Q."/>
            <person name="Gargeya S."/>
            <person name="Fitzgerald M."/>
            <person name="Haas B."/>
            <person name="Abouelleil A."/>
            <person name="Alvarado L."/>
            <person name="Arachchi H.M."/>
            <person name="Berlin A."/>
            <person name="Brown A."/>
            <person name="Chapman S.B."/>
            <person name="Chen Z."/>
            <person name="Dunbar C."/>
            <person name="Freedman E."/>
            <person name="Gearin G."/>
            <person name="Gellesch M."/>
            <person name="Goldberg J."/>
            <person name="Griggs A."/>
            <person name="Gujja S."/>
            <person name="Heiman D."/>
            <person name="Howarth C."/>
            <person name="Larson L."/>
            <person name="Lui A."/>
            <person name="MacDonald P.J.P."/>
            <person name="Montmayeur A."/>
            <person name="Murphy C."/>
            <person name="Neiman D."/>
            <person name="Pearson M."/>
            <person name="Priest M."/>
            <person name="Roberts A."/>
            <person name="Saif S."/>
            <person name="Shea T."/>
            <person name="Shenoy N."/>
            <person name="Sisk P."/>
            <person name="Stolte C."/>
            <person name="Sykes S."/>
            <person name="Wortman J."/>
            <person name="Nusbaum C."/>
            <person name="Birren B."/>
        </authorList>
    </citation>
    <scope>NUCLEOTIDE SEQUENCE [LARGE SCALE GENOMIC DNA]</scope>
    <source>
        <strain evidence="2 3">WAL-18680</strain>
    </source>
</reference>
<dbReference type="OrthoDB" id="9807880at2"/>
<evidence type="ECO:0000313" key="3">
    <source>
        <dbReference type="Proteomes" id="UP000005384"/>
    </source>
</evidence>
<sequence length="66" mass="7779">MISYRPFWDTLTEKNITTYKLINYYGISSSLIDRLRNDGDIKMSSVDKLCRILNCSVTEIVEFEHK</sequence>
<keyword evidence="3" id="KW-1185">Reference proteome</keyword>
<accession>G5IEJ2</accession>
<dbReference type="RefSeq" id="WP_006779899.1">
    <property type="nucleotide sequence ID" value="NZ_CP040506.1"/>
</dbReference>
<dbReference type="InterPro" id="IPR001387">
    <property type="entry name" value="Cro/C1-type_HTH"/>
</dbReference>
<evidence type="ECO:0000313" key="2">
    <source>
        <dbReference type="EMBL" id="EHI60141.1"/>
    </source>
</evidence>
<feature type="domain" description="HTH cro/C1-type" evidence="1">
    <location>
        <begin position="10"/>
        <end position="64"/>
    </location>
</feature>
<dbReference type="GO" id="GO:0003677">
    <property type="term" value="F:DNA binding"/>
    <property type="evidence" value="ECO:0007669"/>
    <property type="project" value="InterPro"/>
</dbReference>
<name>G5IEJ2_9FIRM</name>
<dbReference type="EMBL" id="ADLN01000035">
    <property type="protein sequence ID" value="EHI60141.1"/>
    <property type="molecule type" value="Genomic_DNA"/>
</dbReference>
<evidence type="ECO:0000259" key="1">
    <source>
        <dbReference type="Pfam" id="PF13443"/>
    </source>
</evidence>
<dbReference type="InterPro" id="IPR010982">
    <property type="entry name" value="Lambda_DNA-bd_dom_sf"/>
</dbReference>
<comment type="caution">
    <text evidence="2">The sequence shown here is derived from an EMBL/GenBank/DDBJ whole genome shotgun (WGS) entry which is preliminary data.</text>
</comment>
<dbReference type="AlphaFoldDB" id="G5IEJ2"/>
<organism evidence="2 3">
    <name type="scientific">Hungatella hathewayi WAL-18680</name>
    <dbReference type="NCBI Taxonomy" id="742737"/>
    <lineage>
        <taxon>Bacteria</taxon>
        <taxon>Bacillati</taxon>
        <taxon>Bacillota</taxon>
        <taxon>Clostridia</taxon>
        <taxon>Lachnospirales</taxon>
        <taxon>Lachnospiraceae</taxon>
        <taxon>Hungatella</taxon>
    </lineage>
</organism>
<dbReference type="Proteomes" id="UP000005384">
    <property type="component" value="Unassembled WGS sequence"/>
</dbReference>
<dbReference type="Pfam" id="PF13443">
    <property type="entry name" value="HTH_26"/>
    <property type="match status" value="1"/>
</dbReference>